<dbReference type="Pfam" id="PF13091">
    <property type="entry name" value="PLDc_2"/>
    <property type="match status" value="1"/>
</dbReference>
<evidence type="ECO:0000313" key="4">
    <source>
        <dbReference type="Proteomes" id="UP000573001"/>
    </source>
</evidence>
<feature type="domain" description="PLD phosphodiesterase" evidence="2">
    <location>
        <begin position="88"/>
        <end position="115"/>
    </location>
</feature>
<gene>
    <name evidence="3" type="ORF">HP507_02300</name>
</gene>
<dbReference type="PANTHER" id="PTHR21248:SF22">
    <property type="entry name" value="PHOSPHOLIPASE D"/>
    <property type="match status" value="1"/>
</dbReference>
<keyword evidence="4" id="KW-1185">Reference proteome</keyword>
<dbReference type="InterPro" id="IPR001736">
    <property type="entry name" value="PLipase_D/transphosphatidylase"/>
</dbReference>
<protein>
    <recommendedName>
        <fullName evidence="2">PLD phosphodiesterase domain-containing protein</fullName>
    </recommendedName>
</protein>
<proteinExistence type="predicted"/>
<dbReference type="EMBL" id="JABMCE010000048">
    <property type="protein sequence ID" value="NUU12674.1"/>
    <property type="molecule type" value="Genomic_DNA"/>
</dbReference>
<dbReference type="SUPFAM" id="SSF56024">
    <property type="entry name" value="Phospholipase D/nuclease"/>
    <property type="match status" value="1"/>
</dbReference>
<organism evidence="3 4">
    <name type="scientific">Curtobacterium pusillum</name>
    <dbReference type="NCBI Taxonomy" id="69373"/>
    <lineage>
        <taxon>Bacteria</taxon>
        <taxon>Bacillati</taxon>
        <taxon>Actinomycetota</taxon>
        <taxon>Actinomycetes</taxon>
        <taxon>Micrococcales</taxon>
        <taxon>Microbacteriaceae</taxon>
        <taxon>Curtobacterium</taxon>
    </lineage>
</organism>
<dbReference type="Proteomes" id="UP000573001">
    <property type="component" value="Unassembled WGS sequence"/>
</dbReference>
<dbReference type="InterPro" id="IPR025202">
    <property type="entry name" value="PLD-like_dom"/>
</dbReference>
<evidence type="ECO:0000313" key="3">
    <source>
        <dbReference type="EMBL" id="NUU12674.1"/>
    </source>
</evidence>
<dbReference type="PANTHER" id="PTHR21248">
    <property type="entry name" value="CARDIOLIPIN SYNTHASE"/>
    <property type="match status" value="1"/>
</dbReference>
<dbReference type="CDD" id="cd00138">
    <property type="entry name" value="PLDc_SF"/>
    <property type="match status" value="1"/>
</dbReference>
<feature type="region of interest" description="Disordered" evidence="1">
    <location>
        <begin position="206"/>
        <end position="227"/>
    </location>
</feature>
<dbReference type="PROSITE" id="PS50035">
    <property type="entry name" value="PLD"/>
    <property type="match status" value="1"/>
</dbReference>
<comment type="caution">
    <text evidence="3">The sequence shown here is derived from an EMBL/GenBank/DDBJ whole genome shotgun (WGS) entry which is preliminary data.</text>
</comment>
<evidence type="ECO:0000259" key="2">
    <source>
        <dbReference type="PROSITE" id="PS50035"/>
    </source>
</evidence>
<name>A0ABX2M3F5_9MICO</name>
<accession>A0ABX2M3F5</accession>
<sequence length="468" mass="51749">MEFDADAQFLASDVSWAWKSLVADAKENVRVYTPYFDFLLVRLLTGADLPTSAICVVTDLSPRSGNQQYRAQLLATRALLRIGITVRSLGRLHAKVLLADDRVATIGSQNFTRYATESHETTVAGLQHFGKGDFLSTLDAWLETAIPVSEEFVESLLTELDEEMAAAAAANGRLVDAFDERWKVYVHALEEAAEADRLRAQRQQELEAAQRERAQRPQASKDVDRRDNHADLAATRDAFRRRLGQAVAKQRQAQQSVWAAVRHTGGWMGYSSFLPDDPQADFTNWIVQGSGGTGTLVSLTRYRMYPLILNPSGRIAFARVVKTRISYLRFAVGPLAIGVLGGYSLQAQVELPETDTEEANLHITVFPLHLPVVDGVRLRIQFDGAAGRLRGWEPAGRRTEGERRWDPSPVLSALDDPDAVDQLTARVLESFRYKTLDVGKLNAAEFFPAGGSRVSLLQFAGLPVLSIG</sequence>
<dbReference type="RefSeq" id="WP_175350252.1">
    <property type="nucleotide sequence ID" value="NZ_BAAAWQ010000001.1"/>
</dbReference>
<dbReference type="Gene3D" id="3.30.870.10">
    <property type="entry name" value="Endonuclease Chain A"/>
    <property type="match status" value="1"/>
</dbReference>
<evidence type="ECO:0000256" key="1">
    <source>
        <dbReference type="SAM" id="MobiDB-lite"/>
    </source>
</evidence>
<reference evidence="3 4" key="1">
    <citation type="submission" date="2020-05" db="EMBL/GenBank/DDBJ databases">
        <title>Genome Sequencing of Type Strains.</title>
        <authorList>
            <person name="Lemaire J.F."/>
            <person name="Inderbitzin P."/>
            <person name="Gregorio O.A."/>
            <person name="Collins S.B."/>
            <person name="Wespe N."/>
            <person name="Knight-Connoni V."/>
        </authorList>
    </citation>
    <scope>NUCLEOTIDE SEQUENCE [LARGE SCALE GENOMIC DNA]</scope>
    <source>
        <strain evidence="3 4">ATCC 19096</strain>
    </source>
</reference>